<proteinExistence type="predicted"/>
<dbReference type="EMBL" id="BK059128">
    <property type="protein sequence ID" value="DAE32741.1"/>
    <property type="molecule type" value="Genomic_DNA"/>
</dbReference>
<evidence type="ECO:0000313" key="1">
    <source>
        <dbReference type="EMBL" id="DAE32741.1"/>
    </source>
</evidence>
<organism evidence="1">
    <name type="scientific">virus sp. ctFlR8</name>
    <dbReference type="NCBI Taxonomy" id="2825811"/>
    <lineage>
        <taxon>Viruses</taxon>
    </lineage>
</organism>
<sequence length="135" mass="15420">MENNEYQWVSDFKVKIASYLKMKIPQSHPKAYVTDKSKDLSDPTFPTVYFHAMPFTETGQDLEARSVNGITASYQVDVITNKSQEEAEAIMSTVAGLFKRLRFQITSMPEFNNTSQDTYRSTARFRRTVGADDTL</sequence>
<reference evidence="1" key="1">
    <citation type="journal article" date="2021" name="Proc. Natl. Acad. Sci. U.S.A.">
        <title>A Catalog of Tens of Thousands of Viruses from Human Metagenomes Reveals Hidden Associations with Chronic Diseases.</title>
        <authorList>
            <person name="Tisza M.J."/>
            <person name="Buck C.B."/>
        </authorList>
    </citation>
    <scope>NUCLEOTIDE SEQUENCE</scope>
    <source>
        <strain evidence="1">CtFlR8</strain>
    </source>
</reference>
<protein>
    <recommendedName>
        <fullName evidence="2">Tail completion protein</fullName>
    </recommendedName>
</protein>
<accession>A0A8S5RNR9</accession>
<evidence type="ECO:0008006" key="2">
    <source>
        <dbReference type="Google" id="ProtNLM"/>
    </source>
</evidence>
<name>A0A8S5RNR9_9VIRU</name>